<dbReference type="SUPFAM" id="SSF49899">
    <property type="entry name" value="Concanavalin A-like lectins/glucanases"/>
    <property type="match status" value="1"/>
</dbReference>
<dbReference type="GO" id="GO:0005737">
    <property type="term" value="C:cytoplasm"/>
    <property type="evidence" value="ECO:0007669"/>
    <property type="project" value="UniProtKB-ARBA"/>
</dbReference>
<evidence type="ECO:0000256" key="4">
    <source>
        <dbReference type="ARBA" id="ARBA00022833"/>
    </source>
</evidence>
<keyword evidence="5" id="KW-0391">Immunity</keyword>
<dbReference type="SUPFAM" id="SSF57850">
    <property type="entry name" value="RING/U-box"/>
    <property type="match status" value="1"/>
</dbReference>
<dbReference type="InterPro" id="IPR003613">
    <property type="entry name" value="Ubox_domain"/>
</dbReference>
<dbReference type="Pfam" id="PF00643">
    <property type="entry name" value="zf-B_box"/>
    <property type="match status" value="1"/>
</dbReference>
<dbReference type="SMART" id="SM00504">
    <property type="entry name" value="Ubox"/>
    <property type="match status" value="1"/>
</dbReference>
<dbReference type="InterPro" id="IPR001870">
    <property type="entry name" value="B30.2/SPRY"/>
</dbReference>
<dbReference type="Gene3D" id="3.30.40.10">
    <property type="entry name" value="Zinc/RING finger domain, C3HC4 (zinc finger)"/>
    <property type="match status" value="1"/>
</dbReference>
<evidence type="ECO:0000256" key="2">
    <source>
        <dbReference type="ARBA" id="ARBA00022723"/>
    </source>
</evidence>
<feature type="domain" description="B box-type" evidence="9">
    <location>
        <begin position="162"/>
        <end position="202"/>
    </location>
</feature>
<evidence type="ECO:0000256" key="3">
    <source>
        <dbReference type="ARBA" id="ARBA00022771"/>
    </source>
</evidence>
<dbReference type="SMART" id="SM00589">
    <property type="entry name" value="PRY"/>
    <property type="match status" value="1"/>
</dbReference>
<dbReference type="PANTHER" id="PTHR25465:SF32">
    <property type="entry name" value="BLOODTHIRSTY-RELATED GENE FAMILY, MEMBER 16 ISOFORM X1-RELATED"/>
    <property type="match status" value="1"/>
</dbReference>
<name>A0A8C5EBJ2_GOUWI</name>
<proteinExistence type="predicted"/>
<dbReference type="CDD" id="cd13733">
    <property type="entry name" value="SPRY_PRY_C-I_1"/>
    <property type="match status" value="1"/>
</dbReference>
<dbReference type="PROSITE" id="PS50089">
    <property type="entry name" value="ZF_RING_2"/>
    <property type="match status" value="1"/>
</dbReference>
<evidence type="ECO:0000259" key="9">
    <source>
        <dbReference type="PROSITE" id="PS50119"/>
    </source>
</evidence>
<dbReference type="SMART" id="SM00184">
    <property type="entry name" value="RING"/>
    <property type="match status" value="1"/>
</dbReference>
<dbReference type="PROSITE" id="PS50188">
    <property type="entry name" value="B302_SPRY"/>
    <property type="match status" value="1"/>
</dbReference>
<feature type="domain" description="RING-type" evidence="8">
    <location>
        <begin position="41"/>
        <end position="81"/>
    </location>
</feature>
<dbReference type="GO" id="GO:0016567">
    <property type="term" value="P:protein ubiquitination"/>
    <property type="evidence" value="ECO:0007669"/>
    <property type="project" value="InterPro"/>
</dbReference>
<dbReference type="InterPro" id="IPR051051">
    <property type="entry name" value="E3_ubiq-ligase_TRIM/RNF"/>
</dbReference>
<dbReference type="SMART" id="SM00336">
    <property type="entry name" value="BBOX"/>
    <property type="match status" value="1"/>
</dbReference>
<dbReference type="GO" id="GO:0008270">
    <property type="term" value="F:zinc ion binding"/>
    <property type="evidence" value="ECO:0007669"/>
    <property type="project" value="UniProtKB-KW"/>
</dbReference>
<dbReference type="InterPro" id="IPR058030">
    <property type="entry name" value="TRIM8/14/16/25/29/45/65_CC"/>
</dbReference>
<dbReference type="PROSITE" id="PS50119">
    <property type="entry name" value="ZF_BBOX"/>
    <property type="match status" value="1"/>
</dbReference>
<evidence type="ECO:0000313" key="11">
    <source>
        <dbReference type="Ensembl" id="ENSGWIP00000019387.1"/>
    </source>
</evidence>
<dbReference type="InterPro" id="IPR013320">
    <property type="entry name" value="ConA-like_dom_sf"/>
</dbReference>
<dbReference type="GO" id="GO:0004842">
    <property type="term" value="F:ubiquitin-protein transferase activity"/>
    <property type="evidence" value="ECO:0007669"/>
    <property type="project" value="InterPro"/>
</dbReference>
<dbReference type="Pfam" id="PF13765">
    <property type="entry name" value="PRY"/>
    <property type="match status" value="1"/>
</dbReference>
<keyword evidence="12" id="KW-1185">Reference proteome</keyword>
<dbReference type="AlphaFoldDB" id="A0A8C5EBJ2"/>
<evidence type="ECO:0000256" key="5">
    <source>
        <dbReference type="ARBA" id="ARBA00022859"/>
    </source>
</evidence>
<keyword evidence="1" id="KW-0399">Innate immunity</keyword>
<evidence type="ECO:0000256" key="7">
    <source>
        <dbReference type="SAM" id="Coils"/>
    </source>
</evidence>
<keyword evidence="3 6" id="KW-0863">Zinc-finger</keyword>
<dbReference type="Ensembl" id="ENSGWIT00000021343.1">
    <property type="protein sequence ID" value="ENSGWIP00000019387.1"/>
    <property type="gene ID" value="ENSGWIG00000010616.1"/>
</dbReference>
<dbReference type="Pfam" id="PF00622">
    <property type="entry name" value="SPRY"/>
    <property type="match status" value="1"/>
</dbReference>
<feature type="domain" description="B30.2/SPRY" evidence="10">
    <location>
        <begin position="356"/>
        <end position="551"/>
    </location>
</feature>
<dbReference type="InterPro" id="IPR000315">
    <property type="entry name" value="Znf_B-box"/>
</dbReference>
<reference evidence="11" key="3">
    <citation type="submission" date="2025-09" db="UniProtKB">
        <authorList>
            <consortium name="Ensembl"/>
        </authorList>
    </citation>
    <scope>IDENTIFICATION</scope>
</reference>
<dbReference type="PROSITE" id="PS00518">
    <property type="entry name" value="ZF_RING_1"/>
    <property type="match status" value="1"/>
</dbReference>
<gene>
    <name evidence="11" type="primary">LOC114476350</name>
</gene>
<dbReference type="InterPro" id="IPR027370">
    <property type="entry name" value="Znf-RING_euk"/>
</dbReference>
<dbReference type="SMART" id="SM00449">
    <property type="entry name" value="SPRY"/>
    <property type="match status" value="1"/>
</dbReference>
<organism evidence="11 12">
    <name type="scientific">Gouania willdenowi</name>
    <name type="common">Blunt-snouted clingfish</name>
    <name type="synonym">Lepadogaster willdenowi</name>
    <dbReference type="NCBI Taxonomy" id="441366"/>
    <lineage>
        <taxon>Eukaryota</taxon>
        <taxon>Metazoa</taxon>
        <taxon>Chordata</taxon>
        <taxon>Craniata</taxon>
        <taxon>Vertebrata</taxon>
        <taxon>Euteleostomi</taxon>
        <taxon>Actinopterygii</taxon>
        <taxon>Neopterygii</taxon>
        <taxon>Teleostei</taxon>
        <taxon>Neoteleostei</taxon>
        <taxon>Acanthomorphata</taxon>
        <taxon>Ovalentaria</taxon>
        <taxon>Blenniimorphae</taxon>
        <taxon>Blenniiformes</taxon>
        <taxon>Gobiesocoidei</taxon>
        <taxon>Gobiesocidae</taxon>
        <taxon>Gobiesocinae</taxon>
        <taxon>Gouania</taxon>
    </lineage>
</organism>
<dbReference type="Gene3D" id="2.60.120.920">
    <property type="match status" value="1"/>
</dbReference>
<evidence type="ECO:0000313" key="12">
    <source>
        <dbReference type="Proteomes" id="UP000694680"/>
    </source>
</evidence>
<dbReference type="InterPro" id="IPR003877">
    <property type="entry name" value="SPRY_dom"/>
</dbReference>
<dbReference type="Pfam" id="PF25600">
    <property type="entry name" value="TRIM_CC"/>
    <property type="match status" value="1"/>
</dbReference>
<dbReference type="InterPro" id="IPR001841">
    <property type="entry name" value="Znf_RING"/>
</dbReference>
<evidence type="ECO:0000256" key="1">
    <source>
        <dbReference type="ARBA" id="ARBA00022588"/>
    </source>
</evidence>
<dbReference type="InterPro" id="IPR003879">
    <property type="entry name" value="Butyrophylin_SPRY"/>
</dbReference>
<accession>A0A8C5EBJ2</accession>
<dbReference type="Proteomes" id="UP000694680">
    <property type="component" value="Chromosome 15"/>
</dbReference>
<protein>
    <submittedName>
        <fullName evidence="11">E3 ubiquitin-protein ligase TRIM47-like</fullName>
    </submittedName>
</protein>
<sequence length="555" mass="63117">MPRQLFAFGRKIIQKMKTKKKEQCVDMSAAISQIPGLHFLCSICLKVLTDPVSTPCGHNFCKLCISPRWDTSVSYSCPMCQQVFTTRPELAFNSAVSELVSQFRRGLAAPGEDPCDVSTGTEVKALKPCLDCGISYCEIHLEPHLTASGLTRHQLVEPVENLETWMCPKHSKRLEMFCKNDQTCVCLKCCVAEHNSHQFGSLKEESEERKVELQQTIQNRRDKLEEIRELARISKITLDREEAEGVKLFTALKELFQRDLKEMMEMIEEQQESKRREAEGLIKDLEEEISELTQRRSERAQHPGDNLHVLQDFDSFLPATKDWTDVIVRLSSYEAIVLRVGAQLIDTVSDKMEEMKMKRMKEKEELKMMKQFAVDVTLDPLTAHNNLNISDDGKQVDVSDVRKKVPDNKERFDPRVYVLGKQSFSSGKFYFEVQVKGKTDWTLGVVKKSIKRKGHFTLRAKNGSWVVILRDGNKYEASEWPPIILDLNCVPEKVGVFVDYEGGVISFYDVDAAALIHSFTNCRFTGKLCPLFGPCSKEGGKKAAPLIICPVNQSE</sequence>
<dbReference type="InterPro" id="IPR013083">
    <property type="entry name" value="Znf_RING/FYVE/PHD"/>
</dbReference>
<dbReference type="Gene3D" id="4.10.830.40">
    <property type="match status" value="1"/>
</dbReference>
<evidence type="ECO:0000256" key="6">
    <source>
        <dbReference type="PROSITE-ProRule" id="PRU00024"/>
    </source>
</evidence>
<dbReference type="InterPro" id="IPR006574">
    <property type="entry name" value="PRY"/>
</dbReference>
<dbReference type="CDD" id="cd19769">
    <property type="entry name" value="Bbox2_TRIM16-like"/>
    <property type="match status" value="1"/>
</dbReference>
<feature type="coiled-coil region" evidence="7">
    <location>
        <begin position="203"/>
        <end position="302"/>
    </location>
</feature>
<dbReference type="CDD" id="cd19802">
    <property type="entry name" value="Bbox1_TRIM8-like"/>
    <property type="match status" value="1"/>
</dbReference>
<dbReference type="InterPro" id="IPR043136">
    <property type="entry name" value="B30.2/SPRY_sf"/>
</dbReference>
<reference evidence="11" key="2">
    <citation type="submission" date="2025-08" db="UniProtKB">
        <authorList>
            <consortium name="Ensembl"/>
        </authorList>
    </citation>
    <scope>IDENTIFICATION</scope>
</reference>
<keyword evidence="7" id="KW-0175">Coiled coil</keyword>
<dbReference type="SUPFAM" id="SSF57845">
    <property type="entry name" value="B-box zinc-binding domain"/>
    <property type="match status" value="1"/>
</dbReference>
<evidence type="ECO:0000259" key="10">
    <source>
        <dbReference type="PROSITE" id="PS50188"/>
    </source>
</evidence>
<keyword evidence="2" id="KW-0479">Metal-binding</keyword>
<dbReference type="FunFam" id="2.60.120.920:FF:000004">
    <property type="entry name" value="Butyrophilin subfamily 1 member A1"/>
    <property type="match status" value="1"/>
</dbReference>
<dbReference type="GO" id="GO:0045087">
    <property type="term" value="P:innate immune response"/>
    <property type="evidence" value="ECO:0007669"/>
    <property type="project" value="UniProtKB-KW"/>
</dbReference>
<dbReference type="PRINTS" id="PR01407">
    <property type="entry name" value="BUTYPHLNCDUF"/>
</dbReference>
<dbReference type="InterPro" id="IPR017907">
    <property type="entry name" value="Znf_RING_CS"/>
</dbReference>
<keyword evidence="4" id="KW-0862">Zinc</keyword>
<dbReference type="Pfam" id="PF13445">
    <property type="entry name" value="zf-RING_UBOX"/>
    <property type="match status" value="1"/>
</dbReference>
<evidence type="ECO:0000259" key="8">
    <source>
        <dbReference type="PROSITE" id="PS50089"/>
    </source>
</evidence>
<dbReference type="Gene3D" id="3.30.160.60">
    <property type="entry name" value="Classic Zinc Finger"/>
    <property type="match status" value="1"/>
</dbReference>
<dbReference type="PANTHER" id="PTHR25465">
    <property type="entry name" value="B-BOX DOMAIN CONTAINING"/>
    <property type="match status" value="1"/>
</dbReference>
<reference evidence="11" key="1">
    <citation type="submission" date="2020-06" db="EMBL/GenBank/DDBJ databases">
        <authorList>
            <consortium name="Wellcome Sanger Institute Data Sharing"/>
        </authorList>
    </citation>
    <scope>NUCLEOTIDE SEQUENCE [LARGE SCALE GENOMIC DNA]</scope>
</reference>